<dbReference type="PANTHER" id="PTHR44591">
    <property type="entry name" value="STRESS RESPONSE REGULATOR PROTEIN 1"/>
    <property type="match status" value="1"/>
</dbReference>
<dbReference type="SMART" id="SM00448">
    <property type="entry name" value="REC"/>
    <property type="match status" value="1"/>
</dbReference>
<evidence type="ECO:0000256" key="1">
    <source>
        <dbReference type="ARBA" id="ARBA00022553"/>
    </source>
</evidence>
<dbReference type="AlphaFoldDB" id="A0A9J7BU54"/>
<evidence type="ECO:0000256" key="2">
    <source>
        <dbReference type="PROSITE-ProRule" id="PRU00169"/>
    </source>
</evidence>
<gene>
    <name evidence="4" type="ORF">MOP44_10815</name>
</gene>
<feature type="domain" description="Response regulatory" evidence="3">
    <location>
        <begin position="7"/>
        <end position="123"/>
    </location>
</feature>
<reference evidence="4" key="1">
    <citation type="submission" date="2021-04" db="EMBL/GenBank/DDBJ databases">
        <title>Phylogenetic analysis of Acidobacteriaceae.</title>
        <authorList>
            <person name="Qiu L."/>
            <person name="Zhang Q."/>
        </authorList>
    </citation>
    <scope>NUCLEOTIDE SEQUENCE</scope>
    <source>
        <strain evidence="4">DSM 25168</strain>
    </source>
</reference>
<keyword evidence="1 2" id="KW-0597">Phosphoprotein</keyword>
<dbReference type="InterPro" id="IPR011006">
    <property type="entry name" value="CheY-like_superfamily"/>
</dbReference>
<dbReference type="Pfam" id="PF00072">
    <property type="entry name" value="Response_reg"/>
    <property type="match status" value="1"/>
</dbReference>
<evidence type="ECO:0000259" key="3">
    <source>
        <dbReference type="PROSITE" id="PS50110"/>
    </source>
</evidence>
<keyword evidence="5" id="KW-1185">Reference proteome</keyword>
<dbReference type="RefSeq" id="WP_260796052.1">
    <property type="nucleotide sequence ID" value="NZ_CP093313.1"/>
</dbReference>
<dbReference type="EMBL" id="CP093313">
    <property type="protein sequence ID" value="UWZ86412.1"/>
    <property type="molecule type" value="Genomic_DNA"/>
</dbReference>
<dbReference type="Gene3D" id="3.40.50.2300">
    <property type="match status" value="1"/>
</dbReference>
<evidence type="ECO:0000313" key="4">
    <source>
        <dbReference type="EMBL" id="UWZ86412.1"/>
    </source>
</evidence>
<dbReference type="PANTHER" id="PTHR44591:SF3">
    <property type="entry name" value="RESPONSE REGULATORY DOMAIN-CONTAINING PROTEIN"/>
    <property type="match status" value="1"/>
</dbReference>
<feature type="modified residue" description="4-aspartylphosphate" evidence="2">
    <location>
        <position position="56"/>
    </location>
</feature>
<accession>A0A9J7BU54</accession>
<organism evidence="4 5">
    <name type="scientific">Occallatibacter riparius</name>
    <dbReference type="NCBI Taxonomy" id="1002689"/>
    <lineage>
        <taxon>Bacteria</taxon>
        <taxon>Pseudomonadati</taxon>
        <taxon>Acidobacteriota</taxon>
        <taxon>Terriglobia</taxon>
        <taxon>Terriglobales</taxon>
        <taxon>Acidobacteriaceae</taxon>
        <taxon>Occallatibacter</taxon>
    </lineage>
</organism>
<dbReference type="GO" id="GO:0000160">
    <property type="term" value="P:phosphorelay signal transduction system"/>
    <property type="evidence" value="ECO:0007669"/>
    <property type="project" value="InterPro"/>
</dbReference>
<dbReference type="KEGG" id="orp:MOP44_10815"/>
<name>A0A9J7BU54_9BACT</name>
<sequence>MTEQAVRVLVVDDEPNITSTLAMILNMQGFETASALSGVEAVALARTFRPHVALLDVHLGDITGIEVALAILETMPGCQIVLITGLLATHRILDQAKTDGLRFELLIKPVQPPHLLEILKQMAAA</sequence>
<dbReference type="InterPro" id="IPR001789">
    <property type="entry name" value="Sig_transdc_resp-reg_receiver"/>
</dbReference>
<dbReference type="SUPFAM" id="SSF52172">
    <property type="entry name" value="CheY-like"/>
    <property type="match status" value="1"/>
</dbReference>
<proteinExistence type="predicted"/>
<evidence type="ECO:0000313" key="5">
    <source>
        <dbReference type="Proteomes" id="UP001059380"/>
    </source>
</evidence>
<protein>
    <submittedName>
        <fullName evidence="4">Response regulator</fullName>
    </submittedName>
</protein>
<dbReference type="PROSITE" id="PS50110">
    <property type="entry name" value="RESPONSE_REGULATORY"/>
    <property type="match status" value="1"/>
</dbReference>
<dbReference type="InterPro" id="IPR050595">
    <property type="entry name" value="Bact_response_regulator"/>
</dbReference>
<dbReference type="Proteomes" id="UP001059380">
    <property type="component" value="Chromosome"/>
</dbReference>